<dbReference type="SUPFAM" id="SSF52768">
    <property type="entry name" value="Arginase/deacetylase"/>
    <property type="match status" value="1"/>
</dbReference>
<organism evidence="1 2">
    <name type="scientific">Meiothermus luteus</name>
    <dbReference type="NCBI Taxonomy" id="2026184"/>
    <lineage>
        <taxon>Bacteria</taxon>
        <taxon>Thermotogati</taxon>
        <taxon>Deinococcota</taxon>
        <taxon>Deinococci</taxon>
        <taxon>Thermales</taxon>
        <taxon>Thermaceae</taxon>
        <taxon>Meiothermus</taxon>
    </lineage>
</organism>
<name>A0A399EBG8_9DEIN</name>
<sequence>MVRSLLAADLVELEPNLNHSDLSALVGARLLAEVLAVWA</sequence>
<reference evidence="1 2" key="1">
    <citation type="submission" date="2018-08" db="EMBL/GenBank/DDBJ databases">
        <title>Meiothermus luteus KCTC 52599 genome sequencing project.</title>
        <authorList>
            <person name="Da Costa M.S."/>
            <person name="Albuquerque L."/>
            <person name="Raposo P."/>
            <person name="Froufe H.J.C."/>
            <person name="Barroso C.S."/>
            <person name="Egas C."/>
        </authorList>
    </citation>
    <scope>NUCLEOTIDE SEQUENCE [LARGE SCALE GENOMIC DNA]</scope>
    <source>
        <strain evidence="1 2">KCTC 52599</strain>
    </source>
</reference>
<protein>
    <submittedName>
        <fullName evidence="1">Uncharacterized protein</fullName>
    </submittedName>
</protein>
<keyword evidence="2" id="KW-1185">Reference proteome</keyword>
<proteinExistence type="predicted"/>
<dbReference type="Proteomes" id="UP000265800">
    <property type="component" value="Unassembled WGS sequence"/>
</dbReference>
<evidence type="ECO:0000313" key="2">
    <source>
        <dbReference type="Proteomes" id="UP000265800"/>
    </source>
</evidence>
<dbReference type="InterPro" id="IPR023696">
    <property type="entry name" value="Ureohydrolase_dom_sf"/>
</dbReference>
<dbReference type="AlphaFoldDB" id="A0A399EBG8"/>
<evidence type="ECO:0000313" key="1">
    <source>
        <dbReference type="EMBL" id="RIH81685.1"/>
    </source>
</evidence>
<accession>A0A399EBG8</accession>
<gene>
    <name evidence="1" type="ORF">Mlute_02727</name>
</gene>
<dbReference type="EMBL" id="QWKZ01000144">
    <property type="protein sequence ID" value="RIH81685.1"/>
    <property type="molecule type" value="Genomic_DNA"/>
</dbReference>
<comment type="caution">
    <text evidence="1">The sequence shown here is derived from an EMBL/GenBank/DDBJ whole genome shotgun (WGS) entry which is preliminary data.</text>
</comment>